<sequence length="274" mass="32236">MRTKIYFLSDVHMGSQYHADSMAVERKLVRWLSSISAEAKAIYFLGDMFDYWFEYKYVVPRGFVRFLGQCAMMADDGVELHFLAGNHDPWMTDYFEKELGAQVHHTAIEFTDGNKRFRLSHGDSEYRCQKKRNDLIYRIFRNPILRKLYAAIHPRWTVGLAYGLSLHSRRKGLEKQTEGRVPHAYHNDYFDLENEWLVVQAKAYLEKHPEIDFFMFGHRHLLVDLALPEQKRILLLGDWIRYDSWAEWDGHTLSLCTLSDFDDVSESGRSAIAP</sequence>
<dbReference type="KEGG" id="pcre:NCTC12858_00088"/>
<keyword evidence="4 9" id="KW-0378">Hydrolase</keyword>
<evidence type="ECO:0000256" key="4">
    <source>
        <dbReference type="ARBA" id="ARBA00022801"/>
    </source>
</evidence>
<proteinExistence type="predicted"/>
<accession>A0A0A2FGF3</accession>
<keyword evidence="11" id="KW-1185">Reference proteome</keyword>
<organism evidence="9 11">
    <name type="scientific">Porphyromonas crevioricanis</name>
    <dbReference type="NCBI Taxonomy" id="393921"/>
    <lineage>
        <taxon>Bacteria</taxon>
        <taxon>Pseudomonadati</taxon>
        <taxon>Bacteroidota</taxon>
        <taxon>Bacteroidia</taxon>
        <taxon>Bacteroidales</taxon>
        <taxon>Porphyromonadaceae</taxon>
        <taxon>Porphyromonas</taxon>
    </lineage>
</organism>
<dbReference type="InterPro" id="IPR004843">
    <property type="entry name" value="Calcineurin-like_PHP"/>
</dbReference>
<evidence type="ECO:0000313" key="10">
    <source>
        <dbReference type="Proteomes" id="UP000030136"/>
    </source>
</evidence>
<evidence type="ECO:0000313" key="9">
    <source>
        <dbReference type="EMBL" id="SQH72282.1"/>
    </source>
</evidence>
<keyword evidence="2" id="KW-0997">Cell inner membrane</keyword>
<dbReference type="eggNOG" id="COG2908">
    <property type="taxonomic scope" value="Bacteria"/>
</dbReference>
<dbReference type="GO" id="GO:0008758">
    <property type="term" value="F:UDP-2,3-diacylglucosamine hydrolase activity"/>
    <property type="evidence" value="ECO:0007669"/>
    <property type="project" value="TreeGrafter"/>
</dbReference>
<dbReference type="GO" id="GO:0046872">
    <property type="term" value="F:metal ion binding"/>
    <property type="evidence" value="ECO:0007669"/>
    <property type="project" value="UniProtKB-KW"/>
</dbReference>
<evidence type="ECO:0000313" key="11">
    <source>
        <dbReference type="Proteomes" id="UP000249300"/>
    </source>
</evidence>
<dbReference type="STRING" id="393921.HQ45_04460"/>
<dbReference type="Proteomes" id="UP000249300">
    <property type="component" value="Chromosome 1"/>
</dbReference>
<evidence type="ECO:0000256" key="3">
    <source>
        <dbReference type="ARBA" id="ARBA00022723"/>
    </source>
</evidence>
<dbReference type="AlphaFoldDB" id="A0A0A2FGF3"/>
<dbReference type="SUPFAM" id="SSF56300">
    <property type="entry name" value="Metallo-dependent phosphatases"/>
    <property type="match status" value="1"/>
</dbReference>
<evidence type="ECO:0000256" key="2">
    <source>
        <dbReference type="ARBA" id="ARBA00022519"/>
    </source>
</evidence>
<gene>
    <name evidence="9" type="primary">lpxH</name>
    <name evidence="8" type="ORF">HQ38_06955</name>
    <name evidence="9" type="ORF">NCTC12858_00088</name>
</gene>
<dbReference type="GO" id="GO:0016020">
    <property type="term" value="C:membrane"/>
    <property type="evidence" value="ECO:0007669"/>
    <property type="project" value="GOC"/>
</dbReference>
<reference evidence="9 11" key="2">
    <citation type="submission" date="2018-06" db="EMBL/GenBank/DDBJ databases">
        <authorList>
            <consortium name="Pathogen Informatics"/>
            <person name="Doyle S."/>
        </authorList>
    </citation>
    <scope>NUCLEOTIDE SEQUENCE [LARGE SCALE GENOMIC DNA]</scope>
    <source>
        <strain evidence="9 11">NCTC12858</strain>
    </source>
</reference>
<name>A0A0A2FGF3_9PORP</name>
<keyword evidence="1" id="KW-1003">Cell membrane</keyword>
<dbReference type="CDD" id="cd07398">
    <property type="entry name" value="MPP_YbbF-LpxH"/>
    <property type="match status" value="1"/>
</dbReference>
<dbReference type="EC" id="3.6.1.54" evidence="9"/>
<dbReference type="GO" id="GO:0009245">
    <property type="term" value="P:lipid A biosynthetic process"/>
    <property type="evidence" value="ECO:0007669"/>
    <property type="project" value="TreeGrafter"/>
</dbReference>
<reference evidence="8 10" key="1">
    <citation type="submission" date="2014-08" db="EMBL/GenBank/DDBJ databases">
        <title>Porphyromonas crevioricanis strain:COT-253_OH1447 Genome sequencing.</title>
        <authorList>
            <person name="Wallis C."/>
            <person name="Deusch O."/>
            <person name="O'Flynn C."/>
            <person name="Davis I."/>
            <person name="Jospin G."/>
            <person name="Darling A.E."/>
            <person name="Coil D.A."/>
            <person name="Alexiev A."/>
            <person name="Horsfall A."/>
            <person name="Kirkwood N."/>
            <person name="Harris S."/>
            <person name="Eisen J.A."/>
        </authorList>
    </citation>
    <scope>NUCLEOTIDE SEQUENCE [LARGE SCALE GENOMIC DNA]</scope>
    <source>
        <strain evidence="10">COT-253 OH1447</strain>
        <strain evidence="8">COT-253_OH1447</strain>
    </source>
</reference>
<dbReference type="EMBL" id="JQJC01000020">
    <property type="protein sequence ID" value="KGN94254.1"/>
    <property type="molecule type" value="Genomic_DNA"/>
</dbReference>
<dbReference type="RefSeq" id="WP_023937096.1">
    <property type="nucleotide sequence ID" value="NZ_FUXH01000003.1"/>
</dbReference>
<evidence type="ECO:0000256" key="5">
    <source>
        <dbReference type="ARBA" id="ARBA00023136"/>
    </source>
</evidence>
<evidence type="ECO:0000313" key="8">
    <source>
        <dbReference type="EMBL" id="KGN94254.1"/>
    </source>
</evidence>
<dbReference type="Proteomes" id="UP000030136">
    <property type="component" value="Unassembled WGS sequence"/>
</dbReference>
<keyword evidence="5" id="KW-0472">Membrane</keyword>
<evidence type="ECO:0000259" key="7">
    <source>
        <dbReference type="Pfam" id="PF00149"/>
    </source>
</evidence>
<keyword evidence="6" id="KW-0464">Manganese</keyword>
<dbReference type="Gene3D" id="3.60.21.10">
    <property type="match status" value="1"/>
</dbReference>
<dbReference type="PANTHER" id="PTHR34990:SF1">
    <property type="entry name" value="UDP-2,3-DIACYLGLUCOSAMINE HYDROLASE"/>
    <property type="match status" value="1"/>
</dbReference>
<protein>
    <submittedName>
        <fullName evidence="9">UDP-2,3-diacylglucosamine hydrolase</fullName>
        <ecNumber evidence="9">3.6.1.54</ecNumber>
    </submittedName>
</protein>
<evidence type="ECO:0000256" key="6">
    <source>
        <dbReference type="ARBA" id="ARBA00023211"/>
    </source>
</evidence>
<keyword evidence="3" id="KW-0479">Metal-binding</keyword>
<dbReference type="InterPro" id="IPR029052">
    <property type="entry name" value="Metallo-depent_PP-like"/>
</dbReference>
<dbReference type="EMBL" id="LS483447">
    <property type="protein sequence ID" value="SQH72282.1"/>
    <property type="molecule type" value="Genomic_DNA"/>
</dbReference>
<evidence type="ECO:0000256" key="1">
    <source>
        <dbReference type="ARBA" id="ARBA00022475"/>
    </source>
</evidence>
<dbReference type="Pfam" id="PF00149">
    <property type="entry name" value="Metallophos"/>
    <property type="match status" value="1"/>
</dbReference>
<dbReference type="OrthoDB" id="9802481at2"/>
<dbReference type="InterPro" id="IPR043461">
    <property type="entry name" value="LpxH-like"/>
</dbReference>
<dbReference type="PANTHER" id="PTHR34990">
    <property type="entry name" value="UDP-2,3-DIACYLGLUCOSAMINE HYDROLASE-RELATED"/>
    <property type="match status" value="1"/>
</dbReference>
<feature type="domain" description="Calcineurin-like phosphoesterase" evidence="7">
    <location>
        <begin position="4"/>
        <end position="220"/>
    </location>
</feature>